<dbReference type="EMBL" id="SNXW01000007">
    <property type="protein sequence ID" value="TDP81703.1"/>
    <property type="molecule type" value="Genomic_DNA"/>
</dbReference>
<gene>
    <name evidence="1" type="ORF">EV672_107134</name>
</gene>
<keyword evidence="2" id="KW-1185">Reference proteome</keyword>
<proteinExistence type="predicted"/>
<organism evidence="1 2">
    <name type="scientific">Aquabacterium commune</name>
    <dbReference type="NCBI Taxonomy" id="70586"/>
    <lineage>
        <taxon>Bacteria</taxon>
        <taxon>Pseudomonadati</taxon>
        <taxon>Pseudomonadota</taxon>
        <taxon>Betaproteobacteria</taxon>
        <taxon>Burkholderiales</taxon>
        <taxon>Aquabacterium</taxon>
    </lineage>
</organism>
<dbReference type="Proteomes" id="UP000294593">
    <property type="component" value="Unassembled WGS sequence"/>
</dbReference>
<name>A0A4R6R6W9_9BURK</name>
<evidence type="ECO:0000313" key="1">
    <source>
        <dbReference type="EMBL" id="TDP81703.1"/>
    </source>
</evidence>
<evidence type="ECO:0000313" key="2">
    <source>
        <dbReference type="Proteomes" id="UP000294593"/>
    </source>
</evidence>
<dbReference type="AlphaFoldDB" id="A0A4R6R6W9"/>
<accession>A0A4R6R6W9</accession>
<comment type="caution">
    <text evidence="1">The sequence shown here is derived from an EMBL/GenBank/DDBJ whole genome shotgun (WGS) entry which is preliminary data.</text>
</comment>
<protein>
    <submittedName>
        <fullName evidence="1">MSHA biogenesis protein MshP</fullName>
    </submittedName>
</protein>
<sequence length="137" mass="14226">MIVLVLLATLAAAIVRLNWTQQMGSAQDIGASRAAQAAQAGVQWGLYQALKSGWKTSCGAAQTLDLRADTGFRVTVSCASTDYSEGESVSGTPQTIRLYTLTAVACNGAANTCPDAGSVAGPGYVERRQEVQAVDAR</sequence>
<reference evidence="1 2" key="1">
    <citation type="submission" date="2019-03" db="EMBL/GenBank/DDBJ databases">
        <title>Genomic Encyclopedia of Type Strains, Phase IV (KMG-IV): sequencing the most valuable type-strain genomes for metagenomic binning, comparative biology and taxonomic classification.</title>
        <authorList>
            <person name="Goeker M."/>
        </authorList>
    </citation>
    <scope>NUCLEOTIDE SEQUENCE [LARGE SCALE GENOMIC DNA]</scope>
    <source>
        <strain evidence="1 2">DSM 11901</strain>
    </source>
</reference>